<evidence type="ECO:0000256" key="6">
    <source>
        <dbReference type="ARBA" id="ARBA00022989"/>
    </source>
</evidence>
<dbReference type="GeneID" id="117211327"/>
<feature type="transmembrane region" description="Helical" evidence="9">
    <location>
        <begin position="20"/>
        <end position="39"/>
    </location>
</feature>
<evidence type="ECO:0000256" key="4">
    <source>
        <dbReference type="ARBA" id="ARBA00022692"/>
    </source>
</evidence>
<dbReference type="GO" id="GO:0061617">
    <property type="term" value="C:MICOS complex"/>
    <property type="evidence" value="ECO:0007669"/>
    <property type="project" value="UniProtKB-UniRule"/>
</dbReference>
<comment type="similarity">
    <text evidence="3 9">Belongs to the MICOS complex subunit Mic10 family.</text>
</comment>
<name>A0A6P8MRA8_9HYME</name>
<evidence type="ECO:0000256" key="1">
    <source>
        <dbReference type="ARBA" id="ARBA00002689"/>
    </source>
</evidence>
<reference evidence="12" key="1">
    <citation type="submission" date="2025-08" db="UniProtKB">
        <authorList>
            <consortium name="RefSeq"/>
        </authorList>
    </citation>
    <scope>IDENTIFICATION</scope>
    <source>
        <tissue evidence="12">Muscle</tissue>
    </source>
</reference>
<dbReference type="Pfam" id="PF04418">
    <property type="entry name" value="DUF543"/>
    <property type="match status" value="1"/>
</dbReference>
<accession>A0A6P8MRA8</accession>
<keyword evidence="8 9" id="KW-0472">Membrane</keyword>
<keyword evidence="7 9" id="KW-0496">Mitochondrion</keyword>
<evidence type="ECO:0000256" key="3">
    <source>
        <dbReference type="ARBA" id="ARBA00006792"/>
    </source>
</evidence>
<keyword evidence="11" id="KW-1185">Reference proteome</keyword>
<dbReference type="PANTHER" id="PTHR21304:SF0">
    <property type="entry name" value="MICOS COMPLEX SUBUNIT MIC10"/>
    <property type="match status" value="1"/>
</dbReference>
<evidence type="ECO:0000313" key="11">
    <source>
        <dbReference type="Proteomes" id="UP000515164"/>
    </source>
</evidence>
<organism evidence="11 12">
    <name type="scientific">Bombus bifarius</name>
    <dbReference type="NCBI Taxonomy" id="103933"/>
    <lineage>
        <taxon>Eukaryota</taxon>
        <taxon>Metazoa</taxon>
        <taxon>Ecdysozoa</taxon>
        <taxon>Arthropoda</taxon>
        <taxon>Hexapoda</taxon>
        <taxon>Insecta</taxon>
        <taxon>Pterygota</taxon>
        <taxon>Neoptera</taxon>
        <taxon>Endopterygota</taxon>
        <taxon>Hymenoptera</taxon>
        <taxon>Apocrita</taxon>
        <taxon>Aculeata</taxon>
        <taxon>Apoidea</taxon>
        <taxon>Anthophila</taxon>
        <taxon>Apidae</taxon>
        <taxon>Bombus</taxon>
        <taxon>Pyrobombus</taxon>
    </lineage>
</organism>
<comment type="subunit">
    <text evidence="9">Component of the mitochondrial contact site and cristae organizing system (MICOS) complex.</text>
</comment>
<dbReference type="KEGG" id="bbif:117211327"/>
<comment type="subcellular location">
    <subcellularLocation>
        <location evidence="2 9">Mitochondrion inner membrane</location>
        <topology evidence="2 9">Single-pass membrane protein</topology>
    </subcellularLocation>
</comment>
<feature type="compositionally biased region" description="Basic and acidic residues" evidence="10">
    <location>
        <begin position="74"/>
        <end position="92"/>
    </location>
</feature>
<dbReference type="RefSeq" id="XP_033310953.1">
    <property type="nucleotide sequence ID" value="XM_033455062.1"/>
</dbReference>
<evidence type="ECO:0000256" key="9">
    <source>
        <dbReference type="RuleBase" id="RU363011"/>
    </source>
</evidence>
<dbReference type="InterPro" id="IPR007512">
    <property type="entry name" value="Mic10"/>
</dbReference>
<feature type="region of interest" description="Disordered" evidence="10">
    <location>
        <begin position="72"/>
        <end position="92"/>
    </location>
</feature>
<keyword evidence="4 9" id="KW-0812">Transmembrane</keyword>
<proteinExistence type="inferred from homology"/>
<keyword evidence="5 9" id="KW-0999">Mitochondrion inner membrane</keyword>
<dbReference type="AlphaFoldDB" id="A0A6P8MRA8"/>
<dbReference type="PANTHER" id="PTHR21304">
    <property type="entry name" value="MICOS COMPLEX SUBUNIT MIC10"/>
    <property type="match status" value="1"/>
</dbReference>
<evidence type="ECO:0000256" key="7">
    <source>
        <dbReference type="ARBA" id="ARBA00023128"/>
    </source>
</evidence>
<evidence type="ECO:0000256" key="8">
    <source>
        <dbReference type="ARBA" id="ARBA00023136"/>
    </source>
</evidence>
<dbReference type="Proteomes" id="UP000515164">
    <property type="component" value="Unplaced"/>
</dbReference>
<evidence type="ECO:0000256" key="2">
    <source>
        <dbReference type="ARBA" id="ARBA00004434"/>
    </source>
</evidence>
<evidence type="ECO:0000313" key="12">
    <source>
        <dbReference type="RefSeq" id="XP_033310953.1"/>
    </source>
</evidence>
<evidence type="ECO:0000256" key="5">
    <source>
        <dbReference type="ARBA" id="ARBA00022792"/>
    </source>
</evidence>
<protein>
    <recommendedName>
        <fullName evidence="9">MICOS complex subunit MIC10</fullName>
    </recommendedName>
</protein>
<keyword evidence="6 9" id="KW-1133">Transmembrane helix</keyword>
<gene>
    <name evidence="12" type="primary">LOC117211327</name>
</gene>
<comment type="function">
    <text evidence="1 9">Component of the MICOS complex, a large protein complex of the mitochondrial inner membrane that plays crucial roles in the maintenance of crista junctions, inner membrane architecture, and formation of contact sites to the outer membrane.</text>
</comment>
<sequence>MATWAEDEIGRKWDRCFTDAIFKFGGGILLGGVFSLFFFKRRKWPIITGGGFGLGMAYANCQEDLNSTIRRQKSRECNKPNKEKPAEEKKSS</sequence>
<evidence type="ECO:0000256" key="10">
    <source>
        <dbReference type="SAM" id="MobiDB-lite"/>
    </source>
</evidence>